<keyword evidence="3" id="KW-1185">Reference proteome</keyword>
<gene>
    <name evidence="2" type="ORF">MECH1_V1_1744</name>
</gene>
<reference evidence="2 3" key="1">
    <citation type="submission" date="2024-04" db="EMBL/GenBank/DDBJ databases">
        <authorList>
            <person name="Cremers G."/>
        </authorList>
    </citation>
    <scope>NUCLEOTIDE SEQUENCE [LARGE SCALE GENOMIC DNA]</scope>
    <source>
        <strain evidence="2">MeCH1-AG</strain>
    </source>
</reference>
<evidence type="ECO:0000256" key="1">
    <source>
        <dbReference type="SAM" id="SignalP"/>
    </source>
</evidence>
<proteinExistence type="predicted"/>
<sequence>MSFRKTLSAAPRRPAWPLLALLMAPTACTTVTTHTASGKKLVMSQEQFSRYVEHVFRYHNRVMNQLIDAGQGAKSPKDAEALSAAEAKMVETCRPLNEVVSESLSGQSLGLQTELELVDTVPACEAATRTVEGLIP</sequence>
<evidence type="ECO:0000313" key="3">
    <source>
        <dbReference type="Proteomes" id="UP001497493"/>
    </source>
</evidence>
<dbReference type="RefSeq" id="WP_348757114.1">
    <property type="nucleotide sequence ID" value="NZ_OZ026884.1"/>
</dbReference>
<accession>A0ABM9NIS7</accession>
<dbReference type="Proteomes" id="UP001497493">
    <property type="component" value="Chromosome"/>
</dbReference>
<organism evidence="2 3">
    <name type="scientific">Candidatus Methylocalor cossyra</name>
    <dbReference type="NCBI Taxonomy" id="3108543"/>
    <lineage>
        <taxon>Bacteria</taxon>
        <taxon>Pseudomonadati</taxon>
        <taxon>Pseudomonadota</taxon>
        <taxon>Gammaproteobacteria</taxon>
        <taxon>Methylococcales</taxon>
        <taxon>Methylococcaceae</taxon>
        <taxon>Candidatus Methylocalor</taxon>
    </lineage>
</organism>
<name>A0ABM9NIS7_9GAMM</name>
<protein>
    <submittedName>
        <fullName evidence="2">Uncharacterized protein</fullName>
    </submittedName>
</protein>
<dbReference type="EMBL" id="OZ026884">
    <property type="protein sequence ID" value="CAL1240520.1"/>
    <property type="molecule type" value="Genomic_DNA"/>
</dbReference>
<feature type="chain" id="PRO_5045627406" evidence="1">
    <location>
        <begin position="30"/>
        <end position="136"/>
    </location>
</feature>
<feature type="signal peptide" evidence="1">
    <location>
        <begin position="1"/>
        <end position="29"/>
    </location>
</feature>
<evidence type="ECO:0000313" key="2">
    <source>
        <dbReference type="EMBL" id="CAL1240520.1"/>
    </source>
</evidence>
<keyword evidence="1" id="KW-0732">Signal</keyword>